<gene>
    <name evidence="3" type="ORF">RSOLAG1IB_02092</name>
</gene>
<organism evidence="3 4">
    <name type="scientific">Thanatephorus cucumeris (strain AG1-IB / isolate 7/3/14)</name>
    <name type="common">Lettuce bottom rot fungus</name>
    <name type="synonym">Rhizoctonia solani</name>
    <dbReference type="NCBI Taxonomy" id="1108050"/>
    <lineage>
        <taxon>Eukaryota</taxon>
        <taxon>Fungi</taxon>
        <taxon>Dikarya</taxon>
        <taxon>Basidiomycota</taxon>
        <taxon>Agaricomycotina</taxon>
        <taxon>Agaricomycetes</taxon>
        <taxon>Cantharellales</taxon>
        <taxon>Ceratobasidiaceae</taxon>
        <taxon>Rhizoctonia</taxon>
        <taxon>Rhizoctonia solani AG-1</taxon>
    </lineage>
</organism>
<reference evidence="3 4" key="1">
    <citation type="submission" date="2014-11" db="EMBL/GenBank/DDBJ databases">
        <authorList>
            <person name="Wibberg Daniel"/>
        </authorList>
    </citation>
    <scope>NUCLEOTIDE SEQUENCE [LARGE SCALE GENOMIC DNA]</scope>
    <source>
        <strain evidence="3">Rhizoctonia solani AG1-IB 7/3/14</strain>
    </source>
</reference>
<dbReference type="EMBL" id="LN679102">
    <property type="protein sequence ID" value="CEL57353.1"/>
    <property type="molecule type" value="Genomic_DNA"/>
</dbReference>
<evidence type="ECO:0000313" key="3">
    <source>
        <dbReference type="EMBL" id="CEL57353.1"/>
    </source>
</evidence>
<dbReference type="Proteomes" id="UP000059188">
    <property type="component" value="Unassembled WGS sequence"/>
</dbReference>
<evidence type="ECO:0000313" key="4">
    <source>
        <dbReference type="Proteomes" id="UP000059188"/>
    </source>
</evidence>
<feature type="compositionally biased region" description="Polar residues" evidence="1">
    <location>
        <begin position="492"/>
        <end position="508"/>
    </location>
</feature>
<accession>A0A0B7FMA3</accession>
<dbReference type="AlphaFoldDB" id="A0A0B7FMA3"/>
<sequence length="517" mass="57700">MTAVLAFQDGGFYTTSEILCDLQKNKAKSPQRLKLSTTFSRVTSIELGADDVLRYVSPYAVSWAPYFDATQLLASARANRSDLIVIGVLDALGNDVMKSIWAHKWAWKIDTSDYRWPDQVVFKWAAQVNCTDTTKCRTKGENVEAIDTWYSFTRGMQRYAPPELESMTTTIMNYFMALRDSLHLDLGKIDRDDNMFLSLNAFQNKVLYDPFLENLAETFQNGYNSRDIRNRQVPIALPQYPDAGNFTSKEFWNTCAWGWDCVNGTWTKALLENDSSVHSITNNLPLATFNNASSTVIDVDYVCPVFETKPTGGLLVSVFVGTFTMYTALYGIFIFIAPIFDQRYRKKHGLPQFSVDGVAFKTMQSKSARASILTRRLSSIPASASYSIISTEPETYQQYNQGGFPTQHDSISQYAFVRAPKPGDELPPGAYSPGTPGVCIHRYSSPLPPISQTNRMNLTQSTSRGSEFSNETSLPYNRVDSEPTLGEYEGGSLTQSSRAARQVVSGQTREGKGGARA</sequence>
<feature type="transmembrane region" description="Helical" evidence="2">
    <location>
        <begin position="314"/>
        <end position="340"/>
    </location>
</feature>
<evidence type="ECO:0000256" key="1">
    <source>
        <dbReference type="SAM" id="MobiDB-lite"/>
    </source>
</evidence>
<evidence type="ECO:0000256" key="2">
    <source>
        <dbReference type="SAM" id="Phobius"/>
    </source>
</evidence>
<keyword evidence="2" id="KW-0812">Transmembrane</keyword>
<name>A0A0B7FMA3_THACB</name>
<keyword evidence="2" id="KW-1133">Transmembrane helix</keyword>
<keyword evidence="2" id="KW-0472">Membrane</keyword>
<protein>
    <submittedName>
        <fullName evidence="3">Uncharacterized protein</fullName>
    </submittedName>
</protein>
<feature type="compositionally biased region" description="Polar residues" evidence="1">
    <location>
        <begin position="450"/>
        <end position="475"/>
    </location>
</feature>
<proteinExistence type="predicted"/>
<keyword evidence="4" id="KW-1185">Reference proteome</keyword>
<feature type="region of interest" description="Disordered" evidence="1">
    <location>
        <begin position="448"/>
        <end position="517"/>
    </location>
</feature>